<accession>A0A6J6GNC7</accession>
<organism evidence="1">
    <name type="scientific">freshwater metagenome</name>
    <dbReference type="NCBI Taxonomy" id="449393"/>
    <lineage>
        <taxon>unclassified sequences</taxon>
        <taxon>metagenomes</taxon>
        <taxon>ecological metagenomes</taxon>
    </lineage>
</organism>
<dbReference type="Gene3D" id="2.60.40.10">
    <property type="entry name" value="Immunoglobulins"/>
    <property type="match status" value="1"/>
</dbReference>
<protein>
    <submittedName>
        <fullName evidence="1">Unannotated protein</fullName>
    </submittedName>
</protein>
<name>A0A6J6GNC7_9ZZZZ</name>
<evidence type="ECO:0000313" key="1">
    <source>
        <dbReference type="EMBL" id="CAB4601349.1"/>
    </source>
</evidence>
<reference evidence="1" key="1">
    <citation type="submission" date="2020-05" db="EMBL/GenBank/DDBJ databases">
        <authorList>
            <person name="Chiriac C."/>
            <person name="Salcher M."/>
            <person name="Ghai R."/>
            <person name="Kavagutti S V."/>
        </authorList>
    </citation>
    <scope>NUCLEOTIDE SEQUENCE</scope>
</reference>
<proteinExistence type="predicted"/>
<sequence>MTERKIMRKLITILMTVTLAMVATPAHAIVDTWITSPTLSAVTISGGGAKANGAGYLLSTQAQKVTLKFTGTAAQAGKFAQINFFDFVGGVGLELVSGPAGVSSTACDHQTLGGNSHTCFFVLDENSIATIPLILSNATTAGHFKYKVLAGPNITESADGMVNFRMPTNKISAVLKNIRGIAGAAGVTQFLVTDNGKPSAGVRVKFSFTGIGENLSDVNTVSNSKGLVTVYLTNLKFYRGSAKITARVVGGQAKAVAYIWWFKVKYL</sequence>
<dbReference type="AlphaFoldDB" id="A0A6J6GNC7"/>
<dbReference type="EMBL" id="CAEZUR010000008">
    <property type="protein sequence ID" value="CAB4601349.1"/>
    <property type="molecule type" value="Genomic_DNA"/>
</dbReference>
<dbReference type="InterPro" id="IPR013783">
    <property type="entry name" value="Ig-like_fold"/>
</dbReference>
<dbReference type="InterPro" id="IPR008964">
    <property type="entry name" value="Invasin/intimin_cell_adhesion"/>
</dbReference>
<dbReference type="SUPFAM" id="SSF49373">
    <property type="entry name" value="Invasin/intimin cell-adhesion fragments"/>
    <property type="match status" value="1"/>
</dbReference>
<gene>
    <name evidence="1" type="ORF">UFOPK1843_00163</name>
</gene>